<reference evidence="2" key="1">
    <citation type="journal article" date="2020" name="Stud. Mycol.">
        <title>101 Dothideomycetes genomes: a test case for predicting lifestyles and emergence of pathogens.</title>
        <authorList>
            <person name="Haridas S."/>
            <person name="Albert R."/>
            <person name="Binder M."/>
            <person name="Bloem J."/>
            <person name="Labutti K."/>
            <person name="Salamov A."/>
            <person name="Andreopoulos B."/>
            <person name="Baker S."/>
            <person name="Barry K."/>
            <person name="Bills G."/>
            <person name="Bluhm B."/>
            <person name="Cannon C."/>
            <person name="Castanera R."/>
            <person name="Culley D."/>
            <person name="Daum C."/>
            <person name="Ezra D."/>
            <person name="Gonzalez J."/>
            <person name="Henrissat B."/>
            <person name="Kuo A."/>
            <person name="Liang C."/>
            <person name="Lipzen A."/>
            <person name="Lutzoni F."/>
            <person name="Magnuson J."/>
            <person name="Mondo S."/>
            <person name="Nolan M."/>
            <person name="Ohm R."/>
            <person name="Pangilinan J."/>
            <person name="Park H.-J."/>
            <person name="Ramirez L."/>
            <person name="Alfaro M."/>
            <person name="Sun H."/>
            <person name="Tritt A."/>
            <person name="Yoshinaga Y."/>
            <person name="Zwiers L.-H."/>
            <person name="Turgeon B."/>
            <person name="Goodwin S."/>
            <person name="Spatafora J."/>
            <person name="Crous P."/>
            <person name="Grigoriev I."/>
        </authorList>
    </citation>
    <scope>NUCLEOTIDE SEQUENCE</scope>
    <source>
        <strain evidence="2">Tuck. ex Michener</strain>
    </source>
</reference>
<dbReference type="OrthoDB" id="5385189at2759"/>
<protein>
    <submittedName>
        <fullName evidence="2">Uncharacterized protein</fullName>
    </submittedName>
</protein>
<dbReference type="AlphaFoldDB" id="A0A6A6H8W8"/>
<organism evidence="2 3">
    <name type="scientific">Viridothelium virens</name>
    <name type="common">Speckled blister lichen</name>
    <name type="synonym">Trypethelium virens</name>
    <dbReference type="NCBI Taxonomy" id="1048519"/>
    <lineage>
        <taxon>Eukaryota</taxon>
        <taxon>Fungi</taxon>
        <taxon>Dikarya</taxon>
        <taxon>Ascomycota</taxon>
        <taxon>Pezizomycotina</taxon>
        <taxon>Dothideomycetes</taxon>
        <taxon>Dothideomycetes incertae sedis</taxon>
        <taxon>Trypetheliales</taxon>
        <taxon>Trypetheliaceae</taxon>
        <taxon>Viridothelium</taxon>
    </lineage>
</organism>
<proteinExistence type="predicted"/>
<dbReference type="EMBL" id="ML991798">
    <property type="protein sequence ID" value="KAF2234495.1"/>
    <property type="molecule type" value="Genomic_DNA"/>
</dbReference>
<name>A0A6A6H8W8_VIRVR</name>
<keyword evidence="3" id="KW-1185">Reference proteome</keyword>
<evidence type="ECO:0000313" key="2">
    <source>
        <dbReference type="EMBL" id="KAF2234495.1"/>
    </source>
</evidence>
<sequence>MAPRIDDRWLWFGFGAFLFFAVKGISRALIDIVGLTTIAEEPEPVQDPVQVQENSISLTSLETLAHHPSDDIRRASARILLKRFLSHPSAPALFLSDLDSLDPSTRLSAQVTADFIREYGFHIPGSRSIPARQSTLRDVHHLPPVVTEAESVFGESSDEEQEEHGARTRGFTTTLPTGLPPTAHESIISMRRRRRRHSSAPLRSWSEDHANTPSDSHAAGSGANSWARGQWEEESPEETELRRRRHREAMVLHEGGGSLSEDDIIQGPTTREVSRVGRAHGVSAARAGEGFGDGVLEPDNVERNVEPIADARAEAEAAGVLGGINDGAWRGDEEDEQN</sequence>
<gene>
    <name evidence="2" type="ORF">EV356DRAFT_532805</name>
</gene>
<feature type="region of interest" description="Disordered" evidence="1">
    <location>
        <begin position="149"/>
        <end position="243"/>
    </location>
</feature>
<dbReference type="Proteomes" id="UP000800092">
    <property type="component" value="Unassembled WGS sequence"/>
</dbReference>
<feature type="compositionally biased region" description="Low complexity" evidence="1">
    <location>
        <begin position="168"/>
        <end position="182"/>
    </location>
</feature>
<evidence type="ECO:0000313" key="3">
    <source>
        <dbReference type="Proteomes" id="UP000800092"/>
    </source>
</evidence>
<accession>A0A6A6H8W8</accession>
<evidence type="ECO:0000256" key="1">
    <source>
        <dbReference type="SAM" id="MobiDB-lite"/>
    </source>
</evidence>